<protein>
    <submittedName>
        <fullName evidence="1">Uncharacterized protein</fullName>
    </submittedName>
</protein>
<dbReference type="Proteomes" id="UP000664032">
    <property type="component" value="Unassembled WGS sequence"/>
</dbReference>
<organism evidence="1 2">
    <name type="scientific">Psilocybe cubensis</name>
    <name type="common">Psychedelic mushroom</name>
    <name type="synonym">Stropharia cubensis</name>
    <dbReference type="NCBI Taxonomy" id="181762"/>
    <lineage>
        <taxon>Eukaryota</taxon>
        <taxon>Fungi</taxon>
        <taxon>Dikarya</taxon>
        <taxon>Basidiomycota</taxon>
        <taxon>Agaricomycotina</taxon>
        <taxon>Agaricomycetes</taxon>
        <taxon>Agaricomycetidae</taxon>
        <taxon>Agaricales</taxon>
        <taxon>Agaricineae</taxon>
        <taxon>Strophariaceae</taxon>
        <taxon>Psilocybe</taxon>
    </lineage>
</organism>
<reference evidence="1" key="1">
    <citation type="submission" date="2021-10" db="EMBL/GenBank/DDBJ databases">
        <title>Psilocybe cubensis genome.</title>
        <authorList>
            <person name="Mckernan K.J."/>
            <person name="Crawford S."/>
            <person name="Trippe A."/>
            <person name="Kane L.T."/>
            <person name="Mclaughlin S."/>
        </authorList>
    </citation>
    <scope>NUCLEOTIDE SEQUENCE</scope>
    <source>
        <strain evidence="1">MGC-MH-2018</strain>
    </source>
</reference>
<dbReference type="EMBL" id="JAFIQS020000003">
    <property type="protein sequence ID" value="KAH9484141.1"/>
    <property type="molecule type" value="Genomic_DNA"/>
</dbReference>
<proteinExistence type="predicted"/>
<keyword evidence="2" id="KW-1185">Reference proteome</keyword>
<comment type="caution">
    <text evidence="1">The sequence shown here is derived from an EMBL/GenBank/DDBJ whole genome shotgun (WGS) entry which is preliminary data.</text>
</comment>
<accession>A0ACB8H8F1</accession>
<gene>
    <name evidence="1" type="ORF">JR316_0003621</name>
</gene>
<name>A0ACB8H8F1_PSICU</name>
<sequence length="92" mass="10375">MLPIKSLLKVPLQHSLACLSISRSYAISRFAPKRIPGVGRTRQILRPTGQQSKNKQVNDTEMSEPNNFTNYTIDRSSPSHKDGLSKLLLQRN</sequence>
<evidence type="ECO:0000313" key="1">
    <source>
        <dbReference type="EMBL" id="KAH9484141.1"/>
    </source>
</evidence>
<evidence type="ECO:0000313" key="2">
    <source>
        <dbReference type="Proteomes" id="UP000664032"/>
    </source>
</evidence>